<accession>A0AA41R1J7</accession>
<dbReference type="Proteomes" id="UP001165427">
    <property type="component" value="Unassembled WGS sequence"/>
</dbReference>
<proteinExistence type="predicted"/>
<dbReference type="RefSeq" id="WP_246907927.1">
    <property type="nucleotide sequence ID" value="NZ_JALJRB010000011.1"/>
</dbReference>
<sequence>MKFRKIEFVLLAVVILTLVLYLVLRSGGDPARGLPQPAASDSGGIDRLVVAKGNEPPMTLEKRGERWFVGPRAYPADRAAVNNMVKAAADLTLTALVSESRSYERYGLTPEERITVQAFQGDARVRDFVIGKPAPTQQHTFVLLADDPNVYHARGQIVRTFDRTVASLRDRTVFDFDRDRVHTIALSRADATSVLQLQPVDDGTTSEDRNDPGVGGGPPVHKAWQDAQGRTVDQEAVTRLLEGMARLQCDSYLDDAAVERLVAPRWQITFESPDGNFTLMVFASDAEPQLSEDKVPAMASTNDYAFALDATRVEQYETALDALLAGDQ</sequence>
<protein>
    <submittedName>
        <fullName evidence="3">DUF4340 domain-containing protein</fullName>
    </submittedName>
</protein>
<reference evidence="3" key="1">
    <citation type="submission" date="2022-04" db="EMBL/GenBank/DDBJ databases">
        <title>Desulfatitalea alkaliphila sp. nov., a novel anaerobic sulfate-reducing bacterium isolated from terrestrial mud volcano, Taman Peninsula, Russia.</title>
        <authorList>
            <person name="Khomyakova M.A."/>
            <person name="Merkel A.Y."/>
            <person name="Slobodkin A.I."/>
        </authorList>
    </citation>
    <scope>NUCLEOTIDE SEQUENCE</scope>
    <source>
        <strain evidence="3">M08but</strain>
    </source>
</reference>
<name>A0AA41R1J7_9BACT</name>
<evidence type="ECO:0000259" key="2">
    <source>
        <dbReference type="Pfam" id="PF14238"/>
    </source>
</evidence>
<feature type="region of interest" description="Disordered" evidence="1">
    <location>
        <begin position="196"/>
        <end position="229"/>
    </location>
</feature>
<dbReference type="InterPro" id="IPR025641">
    <property type="entry name" value="DUF4340"/>
</dbReference>
<evidence type="ECO:0000313" key="4">
    <source>
        <dbReference type="Proteomes" id="UP001165427"/>
    </source>
</evidence>
<gene>
    <name evidence="3" type="ORF">MRX98_11565</name>
</gene>
<evidence type="ECO:0000256" key="1">
    <source>
        <dbReference type="SAM" id="MobiDB-lite"/>
    </source>
</evidence>
<dbReference type="Pfam" id="PF14238">
    <property type="entry name" value="DUF4340"/>
    <property type="match status" value="1"/>
</dbReference>
<dbReference type="AlphaFoldDB" id="A0AA41R1J7"/>
<dbReference type="EMBL" id="JALJRB010000011">
    <property type="protein sequence ID" value="MCJ8501212.1"/>
    <property type="molecule type" value="Genomic_DNA"/>
</dbReference>
<evidence type="ECO:0000313" key="3">
    <source>
        <dbReference type="EMBL" id="MCJ8501212.1"/>
    </source>
</evidence>
<comment type="caution">
    <text evidence="3">The sequence shown here is derived from an EMBL/GenBank/DDBJ whole genome shotgun (WGS) entry which is preliminary data.</text>
</comment>
<feature type="domain" description="DUF4340" evidence="2">
    <location>
        <begin position="68"/>
        <end position="259"/>
    </location>
</feature>
<keyword evidence="4" id="KW-1185">Reference proteome</keyword>
<organism evidence="3 4">
    <name type="scientific">Desulfatitalea alkaliphila</name>
    <dbReference type="NCBI Taxonomy" id="2929485"/>
    <lineage>
        <taxon>Bacteria</taxon>
        <taxon>Pseudomonadati</taxon>
        <taxon>Thermodesulfobacteriota</taxon>
        <taxon>Desulfobacteria</taxon>
        <taxon>Desulfobacterales</taxon>
        <taxon>Desulfosarcinaceae</taxon>
        <taxon>Desulfatitalea</taxon>
    </lineage>
</organism>